<feature type="compositionally biased region" description="Basic and acidic residues" evidence="4">
    <location>
        <begin position="549"/>
        <end position="563"/>
    </location>
</feature>
<dbReference type="Gene3D" id="1.20.930.10">
    <property type="entry name" value="Conserved domain common to transcription factors TFIIS, elongin A, CRSP70"/>
    <property type="match status" value="1"/>
</dbReference>
<feature type="compositionally biased region" description="Polar residues" evidence="4">
    <location>
        <begin position="891"/>
        <end position="905"/>
    </location>
</feature>
<feature type="compositionally biased region" description="Polar residues" evidence="4">
    <location>
        <begin position="585"/>
        <end position="616"/>
    </location>
</feature>
<dbReference type="PANTHER" id="PTHR46548">
    <property type="entry name" value="BAH AND TFIIS DOMAIN-CONTAINING PROTEIN-RELATED"/>
    <property type="match status" value="1"/>
</dbReference>
<comment type="subcellular location">
    <subcellularLocation>
        <location evidence="1 3">Nucleus</location>
    </subcellularLocation>
</comment>
<dbReference type="Pfam" id="PF08711">
    <property type="entry name" value="Med26"/>
    <property type="match status" value="1"/>
</dbReference>
<dbReference type="CDD" id="cd00183">
    <property type="entry name" value="TFIIS_I"/>
    <property type="match status" value="1"/>
</dbReference>
<organism evidence="7 8">
    <name type="scientific">Glycine soja</name>
    <name type="common">Wild soybean</name>
    <dbReference type="NCBI Taxonomy" id="3848"/>
    <lineage>
        <taxon>Eukaryota</taxon>
        <taxon>Viridiplantae</taxon>
        <taxon>Streptophyta</taxon>
        <taxon>Embryophyta</taxon>
        <taxon>Tracheophyta</taxon>
        <taxon>Spermatophyta</taxon>
        <taxon>Magnoliopsida</taxon>
        <taxon>eudicotyledons</taxon>
        <taxon>Gunneridae</taxon>
        <taxon>Pentapetalae</taxon>
        <taxon>rosids</taxon>
        <taxon>fabids</taxon>
        <taxon>Fabales</taxon>
        <taxon>Fabaceae</taxon>
        <taxon>Papilionoideae</taxon>
        <taxon>50 kb inversion clade</taxon>
        <taxon>NPAAA clade</taxon>
        <taxon>indigoferoid/millettioid clade</taxon>
        <taxon>Phaseoleae</taxon>
        <taxon>Glycine</taxon>
        <taxon>Glycine subgen. Soja</taxon>
    </lineage>
</organism>
<protein>
    <submittedName>
        <fullName evidence="7">Uncharacterized protein</fullName>
    </submittedName>
</protein>
<dbReference type="InterPro" id="IPR035441">
    <property type="entry name" value="TFIIS/LEDGF_dom_sf"/>
</dbReference>
<dbReference type="Proteomes" id="UP000289340">
    <property type="component" value="Chromosome 6"/>
</dbReference>
<keyword evidence="8" id="KW-1185">Reference proteome</keyword>
<dbReference type="AlphaFoldDB" id="A0A445KBL1"/>
<feature type="compositionally biased region" description="Polar residues" evidence="4">
    <location>
        <begin position="564"/>
        <end position="577"/>
    </location>
</feature>
<feature type="compositionally biased region" description="Polar residues" evidence="4">
    <location>
        <begin position="1086"/>
        <end position="1099"/>
    </location>
</feature>
<feature type="region of interest" description="Disordered" evidence="4">
    <location>
        <begin position="191"/>
        <end position="260"/>
    </location>
</feature>
<proteinExistence type="predicted"/>
<reference evidence="7 8" key="1">
    <citation type="submission" date="2018-09" db="EMBL/GenBank/DDBJ databases">
        <title>A high-quality reference genome of wild soybean provides a powerful tool to mine soybean genomes.</title>
        <authorList>
            <person name="Xie M."/>
            <person name="Chung C.Y.L."/>
            <person name="Li M.-W."/>
            <person name="Wong F.-L."/>
            <person name="Chan T.-F."/>
            <person name="Lam H.-M."/>
        </authorList>
    </citation>
    <scope>NUCLEOTIDE SEQUENCE [LARGE SCALE GENOMIC DNA]</scope>
    <source>
        <strain evidence="8">cv. W05</strain>
        <tissue evidence="7">Hypocotyl of etiolated seedlings</tissue>
    </source>
</reference>
<dbReference type="Gene3D" id="2.30.30.490">
    <property type="match status" value="1"/>
</dbReference>
<feature type="compositionally biased region" description="Low complexity" evidence="4">
    <location>
        <begin position="197"/>
        <end position="208"/>
    </location>
</feature>
<dbReference type="PROSITE" id="PS51038">
    <property type="entry name" value="BAH"/>
    <property type="match status" value="1"/>
</dbReference>
<dbReference type="InterPro" id="IPR043151">
    <property type="entry name" value="BAH_sf"/>
</dbReference>
<evidence type="ECO:0000256" key="3">
    <source>
        <dbReference type="PROSITE-ProRule" id="PRU00649"/>
    </source>
</evidence>
<evidence type="ECO:0000313" key="8">
    <source>
        <dbReference type="Proteomes" id="UP000289340"/>
    </source>
</evidence>
<dbReference type="PANTHER" id="PTHR46548:SF1">
    <property type="entry name" value="BAH AND TFIIS DOMAIN-CONTAINING PROTEIN-RELATED"/>
    <property type="match status" value="1"/>
</dbReference>
<dbReference type="SUPFAM" id="SSF47676">
    <property type="entry name" value="Conserved domain common to transcription factors TFIIS, elongin A, CRSP70"/>
    <property type="match status" value="1"/>
</dbReference>
<dbReference type="EMBL" id="QZWG01000006">
    <property type="protein sequence ID" value="RZC08183.1"/>
    <property type="molecule type" value="Genomic_DNA"/>
</dbReference>
<evidence type="ECO:0000259" key="5">
    <source>
        <dbReference type="PROSITE" id="PS51038"/>
    </source>
</evidence>
<evidence type="ECO:0000256" key="4">
    <source>
        <dbReference type="SAM" id="MobiDB-lite"/>
    </source>
</evidence>
<gene>
    <name evidence="7" type="ORF">D0Y65_015078</name>
</gene>
<feature type="region of interest" description="Disordered" evidence="4">
    <location>
        <begin position="883"/>
        <end position="913"/>
    </location>
</feature>
<feature type="region of interest" description="Disordered" evidence="4">
    <location>
        <begin position="1111"/>
        <end position="1132"/>
    </location>
</feature>
<evidence type="ECO:0000256" key="2">
    <source>
        <dbReference type="ARBA" id="ARBA00023242"/>
    </source>
</evidence>
<comment type="caution">
    <text evidence="7">The sequence shown here is derived from an EMBL/GenBank/DDBJ whole genome shotgun (WGS) entry which is preliminary data.</text>
</comment>
<dbReference type="Pfam" id="PF01426">
    <property type="entry name" value="BAH"/>
    <property type="match status" value="1"/>
</dbReference>
<feature type="compositionally biased region" description="Basic and acidic residues" evidence="4">
    <location>
        <begin position="1"/>
        <end position="10"/>
    </location>
</feature>
<dbReference type="SMART" id="SM00509">
    <property type="entry name" value="TFS2N"/>
    <property type="match status" value="1"/>
</dbReference>
<dbReference type="InterPro" id="IPR003617">
    <property type="entry name" value="TFIIS/CRSP70_N_sub"/>
</dbReference>
<feature type="domain" description="BAH" evidence="5">
    <location>
        <begin position="49"/>
        <end position="164"/>
    </location>
</feature>
<feature type="compositionally biased region" description="Polar residues" evidence="4">
    <location>
        <begin position="209"/>
        <end position="225"/>
    </location>
</feature>
<keyword evidence="2 3" id="KW-0539">Nucleus</keyword>
<feature type="region of interest" description="Disordered" evidence="4">
    <location>
        <begin position="516"/>
        <end position="627"/>
    </location>
</feature>
<dbReference type="GO" id="GO:0005634">
    <property type="term" value="C:nucleus"/>
    <property type="evidence" value="ECO:0007669"/>
    <property type="project" value="UniProtKB-SubCell"/>
</dbReference>
<evidence type="ECO:0000256" key="1">
    <source>
        <dbReference type="ARBA" id="ARBA00004123"/>
    </source>
</evidence>
<name>A0A445KBL1_GLYSO</name>
<dbReference type="InterPro" id="IPR001025">
    <property type="entry name" value="BAH_dom"/>
</dbReference>
<feature type="region of interest" description="Disordered" evidence="4">
    <location>
        <begin position="1"/>
        <end position="42"/>
    </location>
</feature>
<dbReference type="GO" id="GO:0003682">
    <property type="term" value="F:chromatin binding"/>
    <property type="evidence" value="ECO:0007669"/>
    <property type="project" value="InterPro"/>
</dbReference>
<feature type="region of interest" description="Disordered" evidence="4">
    <location>
        <begin position="1050"/>
        <end position="1099"/>
    </location>
</feature>
<feature type="compositionally biased region" description="Low complexity" evidence="4">
    <location>
        <begin position="534"/>
        <end position="548"/>
    </location>
</feature>
<feature type="region of interest" description="Disordered" evidence="4">
    <location>
        <begin position="422"/>
        <end position="454"/>
    </location>
</feature>
<dbReference type="SMART" id="SM00439">
    <property type="entry name" value="BAH"/>
    <property type="match status" value="1"/>
</dbReference>
<sequence>MHGCGGEKGKGTRHMWKAPVRGDSSLNADVSSSSSSSSSTVKSFCKDGRKISVGECALFKPSEDRPPFIGIIHCLTFGKEKKLKLGVSWLYRSIEVKLNKGVPLEAAPNEIFYTFHKDETDAESLLHPCKVAFLRKGAELPSGFSSFVCRRVYDIANKCLWWLNDQDYINDCQEEVDQLLYRTCVRMHATVQPGGRSPKPMSSPTSTSQLKSVSDSVQNNTSSFPSHIKGRKRERADQGSEPVKRERSIKTEDGDSGHFRHDNILKTEIAKITEKGRLVDNEGVEKLVQLMVPDRNEKKIDLASRSLLAAVIAATEKLDCLSQFVQLRGLPVFDEWLQEVHKGKIGDGVGSRDGDKSVEEFLLVLLRALDKLPVNLQALQTCNIGKSVNHLRTHKNTEIQRKARGLVDTWKKRVEAEMNIKDAKSGSGPTVHWPAKSRSSDVGHGGNRHSGASSDIAMKSSVTQLSASKTASVKIVQGENTIRSASTSTFPGPAKSVLSPASVTANLKDGQPCIAAVSGGSDLPMVNARDEKSSSSSQSHNNSQSCSSDHAKTGGHSGKEDARSSTAMSVNKISGGSSRHRKSINGFSGSTPSGGQRETGSSRNSSLHKNLTSEKISQPGLMDKHLDSKGSKLTAMEAEEAEECTSTTADASSVSAAAVSDADAKVEFDLNEGLNADDEKCGEFNSSAPAGRLVSPVPFPASSMSCGIPAPVTVAAAAKGHFVPPEDLLRSKGEIGWKGSAATSAFRPAELRKVMEMPFGALTSSIPDAPAGKQSRAPLDIDLNVADERILDDISSQPCARHTDSVSLTTDGHDPVSSKMASPVRCYGGLGLDLNQVDEASDVGNCLSSNHKIDVPIKQVKSSLGGPPNREVNVHRDFDLNNGPSVDEVTTESSLFSQHARSSVPSQPPVSGLRVSTAEPVNFSWLPSSGNTYSAVTISSIMPDRGDQPFSIVAPNGPQRLLTPAAGGNPFGPDVYKGPVLSSPFEYPVFPFNSSFPLPSASFSAGSTTYVYPTSGNRLCFPVVNSQLMGPAGAVSSHYPRPYVVGLTEGSNSGSAETSRKWARQGLDLNAGPGGSDMEGRDDNSPLPSRQLSVASSQALAEEQARIQLAGSVCKRKEPDGGWDGYNQSSWQ</sequence>
<evidence type="ECO:0000313" key="7">
    <source>
        <dbReference type="EMBL" id="RZC08183.1"/>
    </source>
</evidence>
<dbReference type="InterPro" id="IPR017923">
    <property type="entry name" value="TFIIS_N"/>
</dbReference>
<evidence type="ECO:0000259" key="6">
    <source>
        <dbReference type="PROSITE" id="PS51319"/>
    </source>
</evidence>
<feature type="domain" description="TFIIS N-terminal" evidence="6">
    <location>
        <begin position="340"/>
        <end position="417"/>
    </location>
</feature>
<feature type="compositionally biased region" description="Basic and acidic residues" evidence="4">
    <location>
        <begin position="234"/>
        <end position="260"/>
    </location>
</feature>
<accession>A0A445KBL1</accession>
<dbReference type="PROSITE" id="PS51319">
    <property type="entry name" value="TFIIS_N"/>
    <property type="match status" value="1"/>
</dbReference>